<accession>A0ABN0SVV9</accession>
<dbReference type="Gene3D" id="3.40.30.10">
    <property type="entry name" value="Glutaredoxin"/>
    <property type="match status" value="1"/>
</dbReference>
<dbReference type="EMBL" id="BAAAFM010000003">
    <property type="protein sequence ID" value="GAA0203014.1"/>
    <property type="molecule type" value="Genomic_DNA"/>
</dbReference>
<evidence type="ECO:0000313" key="1">
    <source>
        <dbReference type="EMBL" id="GAA0203014.1"/>
    </source>
</evidence>
<evidence type="ECO:0000313" key="2">
    <source>
        <dbReference type="Proteomes" id="UP001501221"/>
    </source>
</evidence>
<dbReference type="RefSeq" id="WP_343986889.1">
    <property type="nucleotide sequence ID" value="NZ_BAAAFM010000003.1"/>
</dbReference>
<reference evidence="1 2" key="1">
    <citation type="journal article" date="2019" name="Int. J. Syst. Evol. Microbiol.">
        <title>The Global Catalogue of Microorganisms (GCM) 10K type strain sequencing project: providing services to taxonomists for standard genome sequencing and annotation.</title>
        <authorList>
            <consortium name="The Broad Institute Genomics Platform"/>
            <consortium name="The Broad Institute Genome Sequencing Center for Infectious Disease"/>
            <person name="Wu L."/>
            <person name="Ma J."/>
        </authorList>
    </citation>
    <scope>NUCLEOTIDE SEQUENCE [LARGE SCALE GENOMIC DNA]</scope>
    <source>
        <strain evidence="1 2">JCM 16211</strain>
    </source>
</reference>
<name>A0ABN0SVV9_9GAMM</name>
<keyword evidence="2" id="KW-1185">Reference proteome</keyword>
<dbReference type="InterPro" id="IPR008554">
    <property type="entry name" value="Glutaredoxin-like"/>
</dbReference>
<dbReference type="InterPro" id="IPR036249">
    <property type="entry name" value="Thioredoxin-like_sf"/>
</dbReference>
<organism evidence="1 2">
    <name type="scientific">Kangiella japonica</name>
    <dbReference type="NCBI Taxonomy" id="647384"/>
    <lineage>
        <taxon>Bacteria</taxon>
        <taxon>Pseudomonadati</taxon>
        <taxon>Pseudomonadota</taxon>
        <taxon>Gammaproteobacteria</taxon>
        <taxon>Kangiellales</taxon>
        <taxon>Kangiellaceae</taxon>
        <taxon>Kangiella</taxon>
    </lineage>
</organism>
<dbReference type="Proteomes" id="UP001501221">
    <property type="component" value="Unassembled WGS sequence"/>
</dbReference>
<dbReference type="Pfam" id="PF05768">
    <property type="entry name" value="Glrx-like"/>
    <property type="match status" value="1"/>
</dbReference>
<proteinExistence type="predicted"/>
<protein>
    <submittedName>
        <fullName evidence="1">Glutaredoxin family protein</fullName>
    </submittedName>
</protein>
<sequence length="87" mass="10625">MTNKQEIILYTTFGCHLCEQVEAMIFTLNQQKNLMETHQVFAFDIIDDEKKLEEYRTSIPVLENKTTKRKLYWPFTYDELDEWLYHL</sequence>
<dbReference type="SUPFAM" id="SSF52833">
    <property type="entry name" value="Thioredoxin-like"/>
    <property type="match status" value="1"/>
</dbReference>
<comment type="caution">
    <text evidence="1">The sequence shown here is derived from an EMBL/GenBank/DDBJ whole genome shotgun (WGS) entry which is preliminary data.</text>
</comment>
<gene>
    <name evidence="1" type="ORF">GCM10009123_07840</name>
</gene>